<feature type="domain" description="Putative host cell surface-exposed lipoprotein Ltp-like HTH region" evidence="1">
    <location>
        <begin position="24"/>
        <end position="71"/>
    </location>
</feature>
<dbReference type="AlphaFoldDB" id="A0A133KD16"/>
<dbReference type="InterPro" id="IPR036388">
    <property type="entry name" value="WH-like_DNA-bd_sf"/>
</dbReference>
<name>A0A133KD16_9FIRM</name>
<dbReference type="Gene3D" id="1.10.10.10">
    <property type="entry name" value="Winged helix-like DNA-binding domain superfamily/Winged helix DNA-binding domain"/>
    <property type="match status" value="1"/>
</dbReference>
<evidence type="ECO:0000313" key="2">
    <source>
        <dbReference type="EMBL" id="KWZ77453.1"/>
    </source>
</evidence>
<keyword evidence="3" id="KW-1185">Reference proteome</keyword>
<proteinExistence type="predicted"/>
<sequence>MTSEAGDKYPAEAAQYAIDNVKVDYKEQALKAAKNYLDMMPMSDEELKQQLTSDAGDKYTEEEAQYAIDNLD</sequence>
<dbReference type="PATRIC" id="fig|33036.3.peg.1434"/>
<organism evidence="2 3">
    <name type="scientific">Anaerococcus tetradius</name>
    <dbReference type="NCBI Taxonomy" id="33036"/>
    <lineage>
        <taxon>Bacteria</taxon>
        <taxon>Bacillati</taxon>
        <taxon>Bacillota</taxon>
        <taxon>Tissierellia</taxon>
        <taxon>Tissierellales</taxon>
        <taxon>Peptoniphilaceae</taxon>
        <taxon>Anaerococcus</taxon>
    </lineage>
</organism>
<gene>
    <name evidence="2" type="ORF">HMPREF3200_01446</name>
</gene>
<protein>
    <recommendedName>
        <fullName evidence="1">Putative host cell surface-exposed lipoprotein Ltp-like HTH region domain-containing protein</fullName>
    </recommendedName>
</protein>
<accession>A0A133KD16</accession>
<dbReference type="Pfam" id="PF07553">
    <property type="entry name" value="Lipoprotein_Ltp"/>
    <property type="match status" value="2"/>
</dbReference>
<dbReference type="STRING" id="33036.HMPREF3200_01446"/>
<evidence type="ECO:0000259" key="1">
    <source>
        <dbReference type="Pfam" id="PF07553"/>
    </source>
</evidence>
<reference evidence="3" key="1">
    <citation type="submission" date="2016-01" db="EMBL/GenBank/DDBJ databases">
        <authorList>
            <person name="Mitreva M."/>
            <person name="Pepin K.H."/>
            <person name="Mihindukulasuriya K.A."/>
            <person name="Fulton R."/>
            <person name="Fronick C."/>
            <person name="O'Laughlin M."/>
            <person name="Miner T."/>
            <person name="Herter B."/>
            <person name="Rosa B.A."/>
            <person name="Cordes M."/>
            <person name="Tomlinson C."/>
            <person name="Wollam A."/>
            <person name="Palsikar V.B."/>
            <person name="Mardis E.R."/>
            <person name="Wilson R.K."/>
        </authorList>
    </citation>
    <scope>NUCLEOTIDE SEQUENCE [LARGE SCALE GENOMIC DNA]</scope>
    <source>
        <strain evidence="3">MJR8151</strain>
    </source>
</reference>
<feature type="domain" description="Putative host cell surface-exposed lipoprotein Ltp-like HTH region" evidence="1">
    <location>
        <begin position="2"/>
        <end position="21"/>
    </location>
</feature>
<dbReference type="Proteomes" id="UP000070383">
    <property type="component" value="Unassembled WGS sequence"/>
</dbReference>
<evidence type="ECO:0000313" key="3">
    <source>
        <dbReference type="Proteomes" id="UP000070383"/>
    </source>
</evidence>
<comment type="caution">
    <text evidence="2">The sequence shown here is derived from an EMBL/GenBank/DDBJ whole genome shotgun (WGS) entry which is preliminary data.</text>
</comment>
<dbReference type="InterPro" id="IPR011434">
    <property type="entry name" value="Ltp-like_HTH"/>
</dbReference>
<dbReference type="EMBL" id="LRPM01000049">
    <property type="protein sequence ID" value="KWZ77453.1"/>
    <property type="molecule type" value="Genomic_DNA"/>
</dbReference>